<evidence type="ECO:0000256" key="4">
    <source>
        <dbReference type="ARBA" id="ARBA00022692"/>
    </source>
</evidence>
<keyword evidence="8 9" id="KW-0472">Membrane</keyword>
<keyword evidence="4 9" id="KW-0812">Transmembrane</keyword>
<dbReference type="EMBL" id="LATL02000312">
    <property type="protein sequence ID" value="KKD36383.1"/>
    <property type="molecule type" value="Genomic_DNA"/>
</dbReference>
<evidence type="ECO:0000256" key="2">
    <source>
        <dbReference type="ARBA" id="ARBA00006458"/>
    </source>
</evidence>
<dbReference type="GO" id="GO:0015979">
    <property type="term" value="P:photosynthesis"/>
    <property type="evidence" value="ECO:0007669"/>
    <property type="project" value="UniProtKB-UniRule"/>
</dbReference>
<dbReference type="InterPro" id="IPR035982">
    <property type="entry name" value="PSI_centre_PsaK_sf"/>
</dbReference>
<keyword evidence="3 9" id="KW-0602">Photosynthesis</keyword>
<keyword evidence="7 9" id="KW-0793">Thylakoid</keyword>
<dbReference type="SUPFAM" id="SSF81563">
    <property type="entry name" value="Photosystem I reaction center subunit X, PsaK"/>
    <property type="match status" value="1"/>
</dbReference>
<evidence type="ECO:0000256" key="5">
    <source>
        <dbReference type="ARBA" id="ARBA00022836"/>
    </source>
</evidence>
<dbReference type="OrthoDB" id="561382at2"/>
<evidence type="ECO:0000256" key="6">
    <source>
        <dbReference type="ARBA" id="ARBA00022989"/>
    </source>
</evidence>
<evidence type="ECO:0000256" key="1">
    <source>
        <dbReference type="ARBA" id="ARBA00004141"/>
    </source>
</evidence>
<comment type="caution">
    <text evidence="9">Lacks conserved residue(s) required for the propagation of feature annotation.</text>
</comment>
<dbReference type="Gene3D" id="1.20.860.20">
    <property type="entry name" value="Photosystem I PsaK, reaction centre"/>
    <property type="match status" value="1"/>
</dbReference>
<dbReference type="InterPro" id="IPR037101">
    <property type="entry name" value="PSI_PsaK_bact"/>
</dbReference>
<organism evidence="10 11">
    <name type="scientific">Limnoraphis robusta CS-951</name>
    <dbReference type="NCBI Taxonomy" id="1637645"/>
    <lineage>
        <taxon>Bacteria</taxon>
        <taxon>Bacillati</taxon>
        <taxon>Cyanobacteriota</taxon>
        <taxon>Cyanophyceae</taxon>
        <taxon>Oscillatoriophycideae</taxon>
        <taxon>Oscillatoriales</taxon>
        <taxon>Sirenicapillariaceae</taxon>
        <taxon>Limnoraphis</taxon>
    </lineage>
</organism>
<dbReference type="InterPro" id="IPR017492">
    <property type="entry name" value="PSI_PsaK"/>
</dbReference>
<sequence length="92" mass="9417">MIYSSLLLAVQSTVPSTAAWSPKVALVMIACNLFAIMIGFYAIQNRGKGPALPVQLPGLFAGFGVPELLATASFGHLLGAGMILGLSNAGVL</sequence>
<reference evidence="10 11" key="1">
    <citation type="submission" date="2015-06" db="EMBL/GenBank/DDBJ databases">
        <title>Draft genome assembly of filamentous brackish cyanobacterium Limnoraphis robusta strain CS-951.</title>
        <authorList>
            <person name="Willis A."/>
            <person name="Parks M."/>
            <person name="Burford M.A."/>
        </authorList>
    </citation>
    <scope>NUCLEOTIDE SEQUENCE [LARGE SCALE GENOMIC DNA]</scope>
    <source>
        <strain evidence="10 11">CS-951</strain>
    </source>
</reference>
<dbReference type="AlphaFoldDB" id="A0A0F5YC99"/>
<dbReference type="HAMAP" id="MF_00474">
    <property type="entry name" value="PSI_PsaK"/>
    <property type="match status" value="1"/>
</dbReference>
<name>A0A0F5YC99_9CYAN</name>
<protein>
    <recommendedName>
        <fullName evidence="9">Photosystem I reaction center subunit PsaK</fullName>
    </recommendedName>
    <alternativeName>
        <fullName evidence="9">Photosystem I subunit X</fullName>
    </alternativeName>
</protein>
<evidence type="ECO:0000256" key="7">
    <source>
        <dbReference type="ARBA" id="ARBA00023078"/>
    </source>
</evidence>
<keyword evidence="5 9" id="KW-0603">Photosystem I</keyword>
<comment type="caution">
    <text evidence="10">The sequence shown here is derived from an EMBL/GenBank/DDBJ whole genome shotgun (WGS) entry which is preliminary data.</text>
</comment>
<dbReference type="InterPro" id="IPR000549">
    <property type="entry name" value="PSI_PsaG/PsaK"/>
</dbReference>
<comment type="subcellular location">
    <subcellularLocation>
        <location evidence="9">Cellular thylakoid membrane</location>
        <topology evidence="9">Multi-pass membrane protein</topology>
    </subcellularLocation>
    <subcellularLocation>
        <location evidence="1">Membrane</location>
        <topology evidence="1">Multi-pass membrane protein</topology>
    </subcellularLocation>
</comment>
<comment type="similarity">
    <text evidence="2 9">Belongs to the PsaG/PsaK family.</text>
</comment>
<proteinExistence type="inferred from homology"/>
<evidence type="ECO:0000313" key="11">
    <source>
        <dbReference type="Proteomes" id="UP000033607"/>
    </source>
</evidence>
<evidence type="ECO:0000256" key="3">
    <source>
        <dbReference type="ARBA" id="ARBA00022531"/>
    </source>
</evidence>
<dbReference type="Pfam" id="PF01241">
    <property type="entry name" value="PSI_PSAK"/>
    <property type="match status" value="1"/>
</dbReference>
<feature type="transmembrane region" description="Helical" evidence="9">
    <location>
        <begin position="25"/>
        <end position="43"/>
    </location>
</feature>
<accession>A0A0F5YC99</accession>
<evidence type="ECO:0000256" key="9">
    <source>
        <dbReference type="HAMAP-Rule" id="MF_00474"/>
    </source>
</evidence>
<evidence type="ECO:0000313" key="10">
    <source>
        <dbReference type="EMBL" id="KKD36383.1"/>
    </source>
</evidence>
<gene>
    <name evidence="9" type="primary">psaK</name>
    <name evidence="10" type="ORF">WN50_20100</name>
</gene>
<dbReference type="Proteomes" id="UP000033607">
    <property type="component" value="Unassembled WGS sequence"/>
</dbReference>
<dbReference type="PROSITE" id="PS01026">
    <property type="entry name" value="PHOTOSYSTEM_I_PSAGK"/>
    <property type="match status" value="1"/>
</dbReference>
<keyword evidence="6 9" id="KW-1133">Transmembrane helix</keyword>
<dbReference type="PATRIC" id="fig|1637645.4.peg.6177"/>
<dbReference type="GO" id="GO:0009522">
    <property type="term" value="C:photosystem I"/>
    <property type="evidence" value="ECO:0007669"/>
    <property type="project" value="UniProtKB-KW"/>
</dbReference>
<dbReference type="NCBIfam" id="TIGR03049">
    <property type="entry name" value="PS_I_psaK"/>
    <property type="match status" value="1"/>
</dbReference>
<evidence type="ECO:0000256" key="8">
    <source>
        <dbReference type="ARBA" id="ARBA00023136"/>
    </source>
</evidence>
<dbReference type="RefSeq" id="WP_046280366.1">
    <property type="nucleotide sequence ID" value="NZ_LATL02000312.1"/>
</dbReference>
<dbReference type="GO" id="GO:0031676">
    <property type="term" value="C:plasma membrane-derived thylakoid membrane"/>
    <property type="evidence" value="ECO:0007669"/>
    <property type="project" value="UniProtKB-SubCell"/>
</dbReference>